<feature type="compositionally biased region" description="Acidic residues" evidence="1">
    <location>
        <begin position="134"/>
        <end position="145"/>
    </location>
</feature>
<dbReference type="EMBL" id="NPBS01000111">
    <property type="protein sequence ID" value="PAF24400.1"/>
    <property type="molecule type" value="Genomic_DNA"/>
</dbReference>
<protein>
    <recommendedName>
        <fullName evidence="4">DUF669 domain-containing protein</fullName>
    </recommendedName>
</protein>
<dbReference type="Proteomes" id="UP000216133">
    <property type="component" value="Unassembled WGS sequence"/>
</dbReference>
<gene>
    <name evidence="2" type="ORF">CHH61_19085</name>
</gene>
<evidence type="ECO:0000313" key="2">
    <source>
        <dbReference type="EMBL" id="PAF24400.1"/>
    </source>
</evidence>
<accession>A0A268RVZ0</accession>
<comment type="caution">
    <text evidence="2">The sequence shown here is derived from an EMBL/GenBank/DDBJ whole genome shotgun (WGS) entry which is preliminary data.</text>
</comment>
<name>A0A268RVZ0_SHOCL</name>
<evidence type="ECO:0000313" key="3">
    <source>
        <dbReference type="Proteomes" id="UP000216133"/>
    </source>
</evidence>
<organism evidence="2 3">
    <name type="scientific">Shouchella clausii</name>
    <name type="common">Alkalihalobacillus clausii</name>
    <dbReference type="NCBI Taxonomy" id="79880"/>
    <lineage>
        <taxon>Bacteria</taxon>
        <taxon>Bacillati</taxon>
        <taxon>Bacillota</taxon>
        <taxon>Bacilli</taxon>
        <taxon>Bacillales</taxon>
        <taxon>Bacillaceae</taxon>
        <taxon>Shouchella</taxon>
    </lineage>
</organism>
<feature type="region of interest" description="Disordered" evidence="1">
    <location>
        <begin position="124"/>
        <end position="145"/>
    </location>
</feature>
<evidence type="ECO:0008006" key="4">
    <source>
        <dbReference type="Google" id="ProtNLM"/>
    </source>
</evidence>
<dbReference type="Pfam" id="PF05037">
    <property type="entry name" value="DUF669"/>
    <property type="match status" value="1"/>
</dbReference>
<sequence length="145" mass="16580">MFKVDYNQVSEFEEFKKGEYEVTVVGYEMTQAKTGSNMVVLTYEVRSDVEQPCKGQKINYDNFVVSDKSMWRFHALSKAVGVPEGTPFETYTEWAKTMQNKPVRVVVGLREQNGRIYPQVNGFKPSEVGKPQDMDVDISSDDVPF</sequence>
<dbReference type="RefSeq" id="WP_095328125.1">
    <property type="nucleotide sequence ID" value="NZ_NPBS01000111.1"/>
</dbReference>
<dbReference type="AlphaFoldDB" id="A0A268RVZ0"/>
<evidence type="ECO:0000256" key="1">
    <source>
        <dbReference type="SAM" id="MobiDB-lite"/>
    </source>
</evidence>
<dbReference type="InterPro" id="IPR007731">
    <property type="entry name" value="DUF669"/>
</dbReference>
<reference evidence="2 3" key="1">
    <citation type="submission" date="2017-07" db="EMBL/GenBank/DDBJ databases">
        <title>Isolation and whole genome analysis of endospore-forming bacteria from heroin.</title>
        <authorList>
            <person name="Kalinowski J."/>
            <person name="Ahrens B."/>
            <person name="Al-Dilaimi A."/>
            <person name="Winkler A."/>
            <person name="Wibberg D."/>
            <person name="Schleenbecker U."/>
            <person name="Ruckert C."/>
            <person name="Wolfel R."/>
            <person name="Grass G."/>
        </authorList>
    </citation>
    <scope>NUCLEOTIDE SEQUENCE [LARGE SCALE GENOMIC DNA]</scope>
    <source>
        <strain evidence="2 3">7523-2</strain>
    </source>
</reference>
<proteinExistence type="predicted"/>